<protein>
    <submittedName>
        <fullName evidence="1">Uncharacterized protein</fullName>
    </submittedName>
</protein>
<dbReference type="Gene3D" id="3.30.420.240">
    <property type="match status" value="1"/>
</dbReference>
<dbReference type="EMBL" id="DTGA01000104">
    <property type="protein sequence ID" value="HGB31131.1"/>
    <property type="molecule type" value="Genomic_DNA"/>
</dbReference>
<evidence type="ECO:0000313" key="1">
    <source>
        <dbReference type="EMBL" id="HGB31131.1"/>
    </source>
</evidence>
<name>A0A7C3WVS0_9BACT</name>
<organism evidence="1">
    <name type="scientific">Dictyoglomus turgidum</name>
    <dbReference type="NCBI Taxonomy" id="513050"/>
    <lineage>
        <taxon>Bacteria</taxon>
        <taxon>Pseudomonadati</taxon>
        <taxon>Dictyoglomota</taxon>
        <taxon>Dictyoglomia</taxon>
        <taxon>Dictyoglomales</taxon>
        <taxon>Dictyoglomaceae</taxon>
        <taxon>Dictyoglomus</taxon>
    </lineage>
</organism>
<dbReference type="AlphaFoldDB" id="A0A7C3WVS0"/>
<accession>A0A7C3WVS0</accession>
<proteinExistence type="predicted"/>
<dbReference type="InterPro" id="IPR027417">
    <property type="entry name" value="P-loop_NTPase"/>
</dbReference>
<dbReference type="Gene3D" id="3.40.50.300">
    <property type="entry name" value="P-loop containing nucleotide triphosphate hydrolases"/>
    <property type="match status" value="1"/>
</dbReference>
<sequence>MKQDEKLFNLLNNLKPADKKEVLFLLKNPQFERKPCDSFYEFVDNPYYLGVGKDVWRRVKEEGDKIWKGILEGRYQEGICLWGIGSGKSFLAEIISCLYVHYLLCLENPHKYFNMTDDKPIVVVNMGTNASQAKNVIFAGIRRLIENSPFFQEYQPEILQTEIRFPKKNIALYCGNSQETMPIGLNVICGVLDEAAWYLDNEEKSIAENIYSTMKNRIVSRFGDKGFIFVISAPRYADDFITRLYEKSKGKDYVYASSFKTWEVKDREMMKQEEFEFNAGNEIWKVPMDFKNIAEANPEKFMRDFGAKPSMVLEAFDRDADIVERNYNPKRESPVDELGRFKEWFKATDSEPRYIHIDLGYKKDACGLAMGRFDGYDEVDGEKRPKVYIDLMLQIKPSETSKGEVVFEDVRRIVYSLKERGFNIALVTFDGFQSVDSIQILKAHSINAEVLSVDRDTKPYETLKELLHTNRIDFYRYEPFIKEYKRLELVKGKKVDHPLGGSKDVADAVAAVCYNICQRKVSGFFEYIKTTKPQEQASELQKWYELYRNQGF</sequence>
<reference evidence="1" key="1">
    <citation type="journal article" date="2020" name="mSystems">
        <title>Genome- and Community-Level Interaction Insights into Carbon Utilization and Element Cycling Functions of Hydrothermarchaeota in Hydrothermal Sediment.</title>
        <authorList>
            <person name="Zhou Z."/>
            <person name="Liu Y."/>
            <person name="Xu W."/>
            <person name="Pan J."/>
            <person name="Luo Z.H."/>
            <person name="Li M."/>
        </authorList>
    </citation>
    <scope>NUCLEOTIDE SEQUENCE [LARGE SCALE GENOMIC DNA]</scope>
    <source>
        <strain evidence="1">SpSt-751</strain>
    </source>
</reference>
<gene>
    <name evidence="1" type="ORF">ENV35_04570</name>
</gene>
<comment type="caution">
    <text evidence="1">The sequence shown here is derived from an EMBL/GenBank/DDBJ whole genome shotgun (WGS) entry which is preliminary data.</text>
</comment>